<sequence>MKGNLPLRVVLQNCHLITYLLLISSVTALGQSIYYVSNSGNDSNSGRSSDSPFQTVFKINSLPLQPGDQVLFKRNETFRGSLKLVQSGIAGSPIVIDAYGSGNKPIITGGALVTNWINTGNNTWQASCPDCGDRITGLYRNNVPLPLGRYPNLDASNKGYLTVQSHSGKTQLTSQQALSTTWTGGEAVFRPVQWILNRATITGQTGNTLTIVGGGNYDISDNWGYFIQNHPSTLDQTGEWYYNPANKTILLYDSQTNPNSQVITATAFSEGINLSAVSYVTIRNIQVTQTLATGLLATNSSNIAVSNINITQSGEDGISIKGDGQQFLLENNLIDEANNNGVTIETYQNITFRGNTIRRIGLIPGRGKSGDGTYVGFQSASTANTLIENNVLDNIGYNALNFSTNTTVQRNQISNFCMTKSDGSALYIWNGNQLPMSNIHLISNIVYNGIGASEGSPSGTFSGANGIYLDDCTTNIEVTGNSVYNCQGYGFFLHGSSNIQLTGNTAYNNAGGQLSITSAGGCQPRNNQILNNVFVSRLANQFTVKYESNQNDLVSYGQFDNNTYARPFEDTYKVLAVYNSTTGANLSLAQWQSQYNKDLSTTNSPLTYTSGNPDDYIKCMSNPTANASQVTLDGTFRDMRNRVCSGQIIIPAYSMVVLLKDITLSTPLRAPENPANTVAGLDYQYYEGSWSNLPDFTTLTPAKSNTVATTDITVRNRTDQYGIRYKGYINVPTDGLYTFYTSSDDGSKLLIGTTEVVSNDGVHASIEKSGTIGLKAGKHAITVLFFQGNSGQELTTRYEGPGISKQTIPASAFFRIRPSSDNGTGLLGEYFNSTTLAAPAVLTRTDATINFSWGSGSPATSINSDNFSVRWTGQIEAPVTGTYSFSTTSDDGVRLWVNGTQLVTNWTGHATTVNVSSPITLTAGQRYTIKMEYFDGTGGATAKLFWEYPGQTQQAVPQRYLYPATAVTPPPATTSTGIYLSDLNWASATSGYGPVEKDRSNGESNAGDGKTITLNGVTYTKGLGVHSPSEIIYNLNGQYTRFLTDVGIDDEINTGCGTVSFDVYVDNVLIYSSGIMTSTSATKSIDLNVTGKQTLKLVVTNGGDNSTCDHADWAGARLVPLNGARVATIEPNEFSAVESGLHIYPVPAQTNLSIRYYAQTAGEAVLQLTSMAALPVSHSLHQVLPGENIIQLAVDQLNRGNYVLTLTQNNQRLSRKVILTE</sequence>
<feature type="domain" description="PA14" evidence="1">
    <location>
        <begin position="821"/>
        <end position="960"/>
    </location>
</feature>
<dbReference type="PROSITE" id="PS51820">
    <property type="entry name" value="PA14"/>
    <property type="match status" value="2"/>
</dbReference>
<keyword evidence="2" id="KW-0378">Hydrolase</keyword>
<feature type="domain" description="PA14" evidence="1">
    <location>
        <begin position="676"/>
        <end position="812"/>
    </location>
</feature>
<dbReference type="GO" id="GO:0016787">
    <property type="term" value="F:hydrolase activity"/>
    <property type="evidence" value="ECO:0007669"/>
    <property type="project" value="UniProtKB-KW"/>
</dbReference>
<dbReference type="SUPFAM" id="SSF56988">
    <property type="entry name" value="Anthrax protective antigen"/>
    <property type="match status" value="2"/>
</dbReference>
<gene>
    <name evidence="2" type="ORF">CWM47_00085</name>
</gene>
<evidence type="ECO:0000259" key="1">
    <source>
        <dbReference type="PROSITE" id="PS51820"/>
    </source>
</evidence>
<dbReference type="Gene3D" id="3.90.182.10">
    <property type="entry name" value="Toxin - Anthrax Protective Antigen,domain 1"/>
    <property type="match status" value="2"/>
</dbReference>
<dbReference type="Gene3D" id="2.60.120.1060">
    <property type="entry name" value="NPCBM/NEW2 domain"/>
    <property type="match status" value="1"/>
</dbReference>
<dbReference type="InterPro" id="IPR006626">
    <property type="entry name" value="PbH1"/>
</dbReference>
<dbReference type="Pfam" id="PF07691">
    <property type="entry name" value="PA14"/>
    <property type="match status" value="2"/>
</dbReference>
<dbReference type="AlphaFoldDB" id="A0A2K8YRW1"/>
<dbReference type="InterPro" id="IPR039448">
    <property type="entry name" value="Beta_helix"/>
</dbReference>
<dbReference type="InterPro" id="IPR038637">
    <property type="entry name" value="NPCBM_sf"/>
</dbReference>
<accession>A0A2K8YRW1</accession>
<protein>
    <submittedName>
        <fullName evidence="2">Glycoside hydrolase</fullName>
    </submittedName>
</protein>
<dbReference type="EMBL" id="CP025096">
    <property type="protein sequence ID" value="AUD00356.1"/>
    <property type="molecule type" value="Genomic_DNA"/>
</dbReference>
<dbReference type="RefSeq" id="WP_100985782.1">
    <property type="nucleotide sequence ID" value="NZ_CP025096.1"/>
</dbReference>
<dbReference type="PANTHER" id="PTHR36453">
    <property type="entry name" value="SECRETED PROTEIN-RELATED"/>
    <property type="match status" value="1"/>
</dbReference>
<dbReference type="InterPro" id="IPR022441">
    <property type="entry name" value="Para_beta_helix_rpt-2"/>
</dbReference>
<name>A0A2K8YRW1_9BACT</name>
<evidence type="ECO:0000313" key="2">
    <source>
        <dbReference type="EMBL" id="AUD00356.1"/>
    </source>
</evidence>
<dbReference type="InterPro" id="IPR037524">
    <property type="entry name" value="PA14/GLEYA"/>
</dbReference>
<dbReference type="Proteomes" id="UP000232883">
    <property type="component" value="Chromosome"/>
</dbReference>
<dbReference type="InterPro" id="IPR012334">
    <property type="entry name" value="Pectin_lyas_fold"/>
</dbReference>
<dbReference type="SMART" id="SM00710">
    <property type="entry name" value="PbH1"/>
    <property type="match status" value="9"/>
</dbReference>
<dbReference type="KEGG" id="spir:CWM47_00085"/>
<reference evidence="2 3" key="1">
    <citation type="submission" date="2017-11" db="EMBL/GenBank/DDBJ databases">
        <title>Taxonomic description and genome sequences of Spirosoma HA7 sp. nov., isolated from pollen microhabitat of Corylus avellana.</title>
        <authorList>
            <person name="Ambika Manirajan B."/>
            <person name="Suarez C."/>
            <person name="Ratering S."/>
            <person name="Geissler-Plaum R."/>
            <person name="Cardinale M."/>
            <person name="Sylvia S."/>
        </authorList>
    </citation>
    <scope>NUCLEOTIDE SEQUENCE [LARGE SCALE GENOMIC DNA]</scope>
    <source>
        <strain evidence="2 3">HA7</strain>
    </source>
</reference>
<dbReference type="PANTHER" id="PTHR36453:SF1">
    <property type="entry name" value="RIGHT HANDED BETA HELIX DOMAIN-CONTAINING PROTEIN"/>
    <property type="match status" value="1"/>
</dbReference>
<dbReference type="InterPro" id="IPR011050">
    <property type="entry name" value="Pectin_lyase_fold/virulence"/>
</dbReference>
<proteinExistence type="predicted"/>
<dbReference type="OrthoDB" id="901259at2"/>
<dbReference type="Gene3D" id="2.160.20.10">
    <property type="entry name" value="Single-stranded right-handed beta-helix, Pectin lyase-like"/>
    <property type="match status" value="3"/>
</dbReference>
<dbReference type="InterPro" id="IPR013222">
    <property type="entry name" value="Glyco_hyd_98_carb-bd"/>
</dbReference>
<keyword evidence="3" id="KW-1185">Reference proteome</keyword>
<dbReference type="Pfam" id="PF13229">
    <property type="entry name" value="Beta_helix"/>
    <property type="match status" value="2"/>
</dbReference>
<dbReference type="Pfam" id="PF08305">
    <property type="entry name" value="NPCBM"/>
    <property type="match status" value="1"/>
</dbReference>
<dbReference type="InterPro" id="IPR011658">
    <property type="entry name" value="PA14_dom"/>
</dbReference>
<dbReference type="SMART" id="SM00776">
    <property type="entry name" value="NPCBM"/>
    <property type="match status" value="1"/>
</dbReference>
<organism evidence="2 3">
    <name type="scientific">Spirosoma pollinicola</name>
    <dbReference type="NCBI Taxonomy" id="2057025"/>
    <lineage>
        <taxon>Bacteria</taxon>
        <taxon>Pseudomonadati</taxon>
        <taxon>Bacteroidota</taxon>
        <taxon>Cytophagia</taxon>
        <taxon>Cytophagales</taxon>
        <taxon>Cytophagaceae</taxon>
        <taxon>Spirosoma</taxon>
    </lineage>
</organism>
<dbReference type="SUPFAM" id="SSF51126">
    <property type="entry name" value="Pectin lyase-like"/>
    <property type="match status" value="1"/>
</dbReference>
<dbReference type="NCBIfam" id="TIGR03804">
    <property type="entry name" value="para_beta_helix"/>
    <property type="match status" value="1"/>
</dbReference>
<evidence type="ECO:0000313" key="3">
    <source>
        <dbReference type="Proteomes" id="UP000232883"/>
    </source>
</evidence>
<dbReference type="SMART" id="SM00758">
    <property type="entry name" value="PA14"/>
    <property type="match status" value="2"/>
</dbReference>